<keyword evidence="1" id="KW-1133">Transmembrane helix</keyword>
<keyword evidence="1" id="KW-0812">Transmembrane</keyword>
<dbReference type="RefSeq" id="WP_007186866.1">
    <property type="nucleotide sequence ID" value="NZ_AKGD01000003.1"/>
</dbReference>
<proteinExistence type="predicted"/>
<accession>I8HYY6</accession>
<dbReference type="Proteomes" id="UP000003704">
    <property type="component" value="Unassembled WGS sequence"/>
</dbReference>
<protein>
    <recommendedName>
        <fullName evidence="4">Carboxypeptidase regulatory-like domain-containing protein</fullName>
    </recommendedName>
</protein>
<reference evidence="2 3" key="1">
    <citation type="journal article" date="2012" name="J. Bacteriol.">
        <title>Genome Sequence of n-Alkane-Degrading Hydrocarboniphaga effusa Strain AP103T (ATCC BAA-332T).</title>
        <authorList>
            <person name="Chang H.K."/>
            <person name="Zylstra G.J."/>
            <person name="Chae J.C."/>
        </authorList>
    </citation>
    <scope>NUCLEOTIDE SEQUENCE [LARGE SCALE GENOMIC DNA]</scope>
    <source>
        <strain evidence="2 3">AP103</strain>
    </source>
</reference>
<dbReference type="EMBL" id="AKGD01000003">
    <property type="protein sequence ID" value="EIT68736.1"/>
    <property type="molecule type" value="Genomic_DNA"/>
</dbReference>
<dbReference type="AlphaFoldDB" id="I8HYY6"/>
<dbReference type="OrthoDB" id="7199749at2"/>
<keyword evidence="1" id="KW-0472">Membrane</keyword>
<sequence length="571" mass="60777">MSAPMLVAAALALATLMVIWRSLRRETGVKARLLWSAMSLLAAAAFWLLLYPPQRAWREDALNVIVPGGDAAVSSLPSGQSIVALPGADAPARVERVPDLATALRRHPQVRELDIAGDHLPLRDRSVAAALRLRLHSAAEAPGFRDLHWTQRSAAGQQWFVVGGVSAEGATVELRDPAGALVDAVAVESGGRFSLSAPARIAGLARFELNLLDARKQRIDSASLPLEVESGIALSAIVQAGAPSPELKYWRRWASDAGMRIDSHIALSDGLGVGDASAMFDPAALAAADFAVFDERSWLALAPAQKATLLAAVDQGLGLLLRASGPPDAGVLAEWSALGFALASEGSAVSASIDGALSLREHLDFRAAPLSITGGSAAPLLSDDHGRVLIAAVSRGQGRIALSTLLDSFQLVLRGDAGRYGGLWGRLIAEVARPRQPAMRRSPIPVGWVGERQVLCDLGDQARVISASGAETRLIVSERCAAYWPEEAGWHRLADGDAREPFYVRASGDAESLRNHRDRVATQALASAGESTVAASPVAGRRPMDRWPLLLLWLLPTALLWWRERRPLSPR</sequence>
<evidence type="ECO:0000313" key="2">
    <source>
        <dbReference type="EMBL" id="EIT68736.1"/>
    </source>
</evidence>
<name>I8HYY6_9GAMM</name>
<dbReference type="STRING" id="1172194.WQQ_39310"/>
<keyword evidence="3" id="KW-1185">Reference proteome</keyword>
<evidence type="ECO:0000313" key="3">
    <source>
        <dbReference type="Proteomes" id="UP000003704"/>
    </source>
</evidence>
<gene>
    <name evidence="2" type="ORF">WQQ_39310</name>
</gene>
<evidence type="ECO:0000256" key="1">
    <source>
        <dbReference type="SAM" id="Phobius"/>
    </source>
</evidence>
<comment type="caution">
    <text evidence="2">The sequence shown here is derived from an EMBL/GenBank/DDBJ whole genome shotgun (WGS) entry which is preliminary data.</text>
</comment>
<organism evidence="2 3">
    <name type="scientific">Hydrocarboniphaga effusa AP103</name>
    <dbReference type="NCBI Taxonomy" id="1172194"/>
    <lineage>
        <taxon>Bacteria</taxon>
        <taxon>Pseudomonadati</taxon>
        <taxon>Pseudomonadota</taxon>
        <taxon>Gammaproteobacteria</taxon>
        <taxon>Nevskiales</taxon>
        <taxon>Nevskiaceae</taxon>
        <taxon>Hydrocarboniphaga</taxon>
    </lineage>
</organism>
<dbReference type="PATRIC" id="fig|1172194.4.peg.3814"/>
<evidence type="ECO:0008006" key="4">
    <source>
        <dbReference type="Google" id="ProtNLM"/>
    </source>
</evidence>
<feature type="transmembrane region" description="Helical" evidence="1">
    <location>
        <begin position="34"/>
        <end position="51"/>
    </location>
</feature>